<dbReference type="CDD" id="cd00564">
    <property type="entry name" value="TMP_TenI"/>
    <property type="match status" value="1"/>
</dbReference>
<keyword evidence="5 9" id="KW-0784">Thiamine biosynthesis</keyword>
<evidence type="ECO:0000313" key="13">
    <source>
        <dbReference type="EMBL" id="EOI01746.1"/>
    </source>
</evidence>
<dbReference type="GO" id="GO:0005737">
    <property type="term" value="C:cytoplasm"/>
    <property type="evidence" value="ECO:0007669"/>
    <property type="project" value="TreeGrafter"/>
</dbReference>
<dbReference type="Pfam" id="PF02581">
    <property type="entry name" value="TMP-TENI"/>
    <property type="match status" value="1"/>
</dbReference>
<feature type="binding site" evidence="9">
    <location>
        <begin position="155"/>
        <end position="157"/>
    </location>
    <ligand>
        <name>2-[(2R,5Z)-2-carboxy-4-methylthiazol-5(2H)-ylidene]ethyl phosphate</name>
        <dbReference type="ChEBI" id="CHEBI:62899"/>
    </ligand>
</feature>
<comment type="cofactor">
    <cofactor evidence="9">
        <name>Mg(2+)</name>
        <dbReference type="ChEBI" id="CHEBI:18420"/>
    </cofactor>
    <text evidence="9">Binds 1 Mg(2+) ion per subunit.</text>
</comment>
<dbReference type="eggNOG" id="COG0352">
    <property type="taxonomic scope" value="Bacteria"/>
</dbReference>
<evidence type="ECO:0000256" key="10">
    <source>
        <dbReference type="RuleBase" id="RU003826"/>
    </source>
</evidence>
<dbReference type="PANTHER" id="PTHR20857:SF15">
    <property type="entry name" value="THIAMINE-PHOSPHATE SYNTHASE"/>
    <property type="match status" value="1"/>
</dbReference>
<feature type="binding site" evidence="9">
    <location>
        <begin position="54"/>
        <end position="58"/>
    </location>
    <ligand>
        <name>4-amino-2-methyl-5-(diphosphooxymethyl)pyrimidine</name>
        <dbReference type="ChEBI" id="CHEBI:57841"/>
    </ligand>
</feature>
<evidence type="ECO:0000256" key="2">
    <source>
        <dbReference type="ARBA" id="ARBA00022679"/>
    </source>
</evidence>
<evidence type="ECO:0000256" key="11">
    <source>
        <dbReference type="RuleBase" id="RU004253"/>
    </source>
</evidence>
<dbReference type="InterPro" id="IPR034291">
    <property type="entry name" value="TMP_synthase"/>
</dbReference>
<dbReference type="Proteomes" id="UP000013781">
    <property type="component" value="Unassembled WGS sequence"/>
</dbReference>
<reference evidence="14 16" key="2">
    <citation type="submission" date="2013-03" db="EMBL/GenBank/DDBJ databases">
        <title>The Genome Sequence of Enterococcus moraviensis BAA-383 (PacBio/Illumina hybrid assembly).</title>
        <authorList>
            <consortium name="The Broad Institute Genomics Platform"/>
            <consortium name="The Broad Institute Genome Sequencing Center for Infectious Disease"/>
            <person name="Earl A."/>
            <person name="Russ C."/>
            <person name="Gilmore M."/>
            <person name="Surin D."/>
            <person name="Walker B."/>
            <person name="Young S."/>
            <person name="Zeng Q."/>
            <person name="Gargeya S."/>
            <person name="Fitzgerald M."/>
            <person name="Haas B."/>
            <person name="Abouelleil A."/>
            <person name="Allen A.W."/>
            <person name="Alvarado L."/>
            <person name="Arachchi H.M."/>
            <person name="Berlin A.M."/>
            <person name="Chapman S.B."/>
            <person name="Gainer-Dewar J."/>
            <person name="Goldberg J."/>
            <person name="Griggs A."/>
            <person name="Gujja S."/>
            <person name="Hansen M."/>
            <person name="Howarth C."/>
            <person name="Imamovic A."/>
            <person name="Ireland A."/>
            <person name="Larimer J."/>
            <person name="McCowan C."/>
            <person name="Murphy C."/>
            <person name="Pearson M."/>
            <person name="Poon T.W."/>
            <person name="Priest M."/>
            <person name="Roberts A."/>
            <person name="Saif S."/>
            <person name="Shea T."/>
            <person name="Sisk P."/>
            <person name="Sykes S."/>
            <person name="Wortman J."/>
            <person name="Nusbaum C."/>
            <person name="Birren B."/>
        </authorList>
    </citation>
    <scope>NUCLEOTIDE SEQUENCE [LARGE SCALE GENOMIC DNA]</scope>
    <source>
        <strain evidence="14 16">ATCC BAA-383</strain>
    </source>
</reference>
<dbReference type="InterPro" id="IPR013785">
    <property type="entry name" value="Aldolase_TIM"/>
</dbReference>
<feature type="binding site" evidence="9">
    <location>
        <position position="128"/>
    </location>
    <ligand>
        <name>4-amino-2-methyl-5-(diphosphooxymethyl)pyrimidine</name>
        <dbReference type="ChEBI" id="CHEBI:57841"/>
    </ligand>
</feature>
<comment type="similarity">
    <text evidence="9 10">Belongs to the thiamine-phosphate synthase family.</text>
</comment>
<dbReference type="PATRIC" id="fig|1158609.3.peg.1111"/>
<proteinExistence type="inferred from homology"/>
<dbReference type="InterPro" id="IPR022998">
    <property type="entry name" value="ThiamineP_synth_TenI"/>
</dbReference>
<evidence type="ECO:0000256" key="4">
    <source>
        <dbReference type="ARBA" id="ARBA00022842"/>
    </source>
</evidence>
<feature type="domain" description="Thiamine phosphate synthase/TenI" evidence="12">
    <location>
        <begin position="24"/>
        <end position="209"/>
    </location>
</feature>
<dbReference type="GO" id="GO:0009228">
    <property type="term" value="P:thiamine biosynthetic process"/>
    <property type="evidence" value="ECO:0007669"/>
    <property type="project" value="UniProtKB-KW"/>
</dbReference>
<protein>
    <recommendedName>
        <fullName evidence="9">Thiamine-phosphate synthase</fullName>
        <shortName evidence="9">TP synthase</shortName>
        <shortName evidence="9">TPS</shortName>
        <ecNumber evidence="9">2.5.1.3</ecNumber>
    </recommendedName>
    <alternativeName>
        <fullName evidence="9">Thiamine-phosphate pyrophosphorylase</fullName>
        <shortName evidence="9">TMP pyrophosphorylase</shortName>
        <shortName evidence="9">TMP-PPase</shortName>
    </alternativeName>
</protein>
<dbReference type="PANTHER" id="PTHR20857">
    <property type="entry name" value="THIAMINE-PHOSPHATE PYROPHOSPHORYLASE"/>
    <property type="match status" value="1"/>
</dbReference>
<evidence type="ECO:0000256" key="5">
    <source>
        <dbReference type="ARBA" id="ARBA00022977"/>
    </source>
</evidence>
<evidence type="ECO:0000256" key="7">
    <source>
        <dbReference type="ARBA" id="ARBA00047851"/>
    </source>
</evidence>
<keyword evidence="2 9" id="KW-0808">Transferase</keyword>
<evidence type="ECO:0000259" key="12">
    <source>
        <dbReference type="Pfam" id="PF02581"/>
    </source>
</evidence>
<dbReference type="EMBL" id="AJAS01000013">
    <property type="protein sequence ID" value="EOI01746.1"/>
    <property type="molecule type" value="Genomic_DNA"/>
</dbReference>
<dbReference type="UniPathway" id="UPA00060">
    <property type="reaction ID" value="UER00141"/>
</dbReference>
<evidence type="ECO:0000256" key="6">
    <source>
        <dbReference type="ARBA" id="ARBA00047334"/>
    </source>
</evidence>
<organism evidence="13 15">
    <name type="scientific">Enterococcus moraviensis ATCC BAA-383</name>
    <dbReference type="NCBI Taxonomy" id="1158609"/>
    <lineage>
        <taxon>Bacteria</taxon>
        <taxon>Bacillati</taxon>
        <taxon>Bacillota</taxon>
        <taxon>Bacilli</taxon>
        <taxon>Lactobacillales</taxon>
        <taxon>Enterococcaceae</taxon>
        <taxon>Enterococcus</taxon>
    </lineage>
</organism>
<dbReference type="AlphaFoldDB" id="R2R290"/>
<feature type="binding site" evidence="9">
    <location>
        <position position="186"/>
    </location>
    <ligand>
        <name>2-[(2R,5Z)-2-carboxy-4-methylthiazol-5(2H)-ylidene]ethyl phosphate</name>
        <dbReference type="ChEBI" id="CHEBI:62899"/>
    </ligand>
</feature>
<evidence type="ECO:0000256" key="9">
    <source>
        <dbReference type="HAMAP-Rule" id="MF_00097"/>
    </source>
</evidence>
<feature type="binding site" evidence="9">
    <location>
        <position position="91"/>
    </location>
    <ligand>
        <name>Mg(2+)</name>
        <dbReference type="ChEBI" id="CHEBI:18420"/>
    </ligand>
</feature>
<dbReference type="STRING" id="155617.RV09_GL000678"/>
<evidence type="ECO:0000313" key="15">
    <source>
        <dbReference type="Proteomes" id="UP000013781"/>
    </source>
</evidence>
<dbReference type="GO" id="GO:0000287">
    <property type="term" value="F:magnesium ion binding"/>
    <property type="evidence" value="ECO:0007669"/>
    <property type="project" value="UniProtKB-UniRule"/>
</dbReference>
<dbReference type="Gene3D" id="3.20.20.70">
    <property type="entry name" value="Aldolase class I"/>
    <property type="match status" value="1"/>
</dbReference>
<dbReference type="EMBL" id="ASWB01000001">
    <property type="protein sequence ID" value="EOT73719.1"/>
    <property type="molecule type" value="Genomic_DNA"/>
</dbReference>
<comment type="caution">
    <text evidence="9">Lacks conserved residue(s) required for the propagation of feature annotation.</text>
</comment>
<evidence type="ECO:0000256" key="8">
    <source>
        <dbReference type="ARBA" id="ARBA00047883"/>
    </source>
</evidence>
<comment type="catalytic activity">
    <reaction evidence="8 9 10">
        <text>2-[(2R,5Z)-2-carboxy-4-methylthiazol-5(2H)-ylidene]ethyl phosphate + 4-amino-2-methyl-5-(diphosphooxymethyl)pyrimidine + 2 H(+) = thiamine phosphate + CO2 + diphosphate</text>
        <dbReference type="Rhea" id="RHEA:47844"/>
        <dbReference type="ChEBI" id="CHEBI:15378"/>
        <dbReference type="ChEBI" id="CHEBI:16526"/>
        <dbReference type="ChEBI" id="CHEBI:33019"/>
        <dbReference type="ChEBI" id="CHEBI:37575"/>
        <dbReference type="ChEBI" id="CHEBI:57841"/>
        <dbReference type="ChEBI" id="CHEBI:62899"/>
        <dbReference type="EC" id="2.5.1.3"/>
    </reaction>
</comment>
<dbReference type="SUPFAM" id="SSF51391">
    <property type="entry name" value="Thiamin phosphate synthase"/>
    <property type="match status" value="1"/>
</dbReference>
<comment type="catalytic activity">
    <reaction evidence="6 9 10">
        <text>4-methyl-5-(2-phosphooxyethyl)-thiazole + 4-amino-2-methyl-5-(diphosphooxymethyl)pyrimidine + H(+) = thiamine phosphate + diphosphate</text>
        <dbReference type="Rhea" id="RHEA:22328"/>
        <dbReference type="ChEBI" id="CHEBI:15378"/>
        <dbReference type="ChEBI" id="CHEBI:33019"/>
        <dbReference type="ChEBI" id="CHEBI:37575"/>
        <dbReference type="ChEBI" id="CHEBI:57841"/>
        <dbReference type="ChEBI" id="CHEBI:58296"/>
        <dbReference type="EC" id="2.5.1.3"/>
    </reaction>
</comment>
<evidence type="ECO:0000313" key="16">
    <source>
        <dbReference type="Proteomes" id="UP000014157"/>
    </source>
</evidence>
<keyword evidence="16" id="KW-1185">Reference proteome</keyword>
<comment type="caution">
    <text evidence="13">The sequence shown here is derived from an EMBL/GenBank/DDBJ whole genome shotgun (WGS) entry which is preliminary data.</text>
</comment>
<dbReference type="GO" id="GO:0004789">
    <property type="term" value="F:thiamine-phosphate diphosphorylase activity"/>
    <property type="evidence" value="ECO:0007669"/>
    <property type="project" value="UniProtKB-UniRule"/>
</dbReference>
<gene>
    <name evidence="9" type="primary">thiE</name>
    <name evidence="14" type="ORF">I586_00713</name>
    <name evidence="13" type="ORF">UAY_01154</name>
</gene>
<dbReference type="FunFam" id="3.20.20.70:FF:000096">
    <property type="entry name" value="Thiamine-phosphate synthase"/>
    <property type="match status" value="1"/>
</dbReference>
<feature type="binding site" evidence="9">
    <location>
        <begin position="206"/>
        <end position="207"/>
    </location>
    <ligand>
        <name>2-[(2R,5Z)-2-carboxy-4-methylthiazol-5(2H)-ylidene]ethyl phosphate</name>
        <dbReference type="ChEBI" id="CHEBI:62899"/>
    </ligand>
</feature>
<evidence type="ECO:0000313" key="14">
    <source>
        <dbReference type="EMBL" id="EOT73719.1"/>
    </source>
</evidence>
<feature type="binding site" evidence="9">
    <location>
        <position position="90"/>
    </location>
    <ligand>
        <name>4-amino-2-methyl-5-(diphosphooxymethyl)pyrimidine</name>
        <dbReference type="ChEBI" id="CHEBI:57841"/>
    </ligand>
</feature>
<dbReference type="HOGENOM" id="CLU_018272_3_2_9"/>
<evidence type="ECO:0000256" key="1">
    <source>
        <dbReference type="ARBA" id="ARBA00005165"/>
    </source>
</evidence>
<dbReference type="InterPro" id="IPR036206">
    <property type="entry name" value="ThiamineP_synth_sf"/>
</dbReference>
<comment type="pathway">
    <text evidence="1 9 11">Cofactor biosynthesis; thiamine diphosphate biosynthesis; thiamine phosphate from 4-amino-2-methyl-5-diphosphomethylpyrimidine and 4-methyl-5-(2-phosphoethyl)-thiazole: step 1/1.</text>
</comment>
<feature type="binding site" evidence="9">
    <location>
        <position position="158"/>
    </location>
    <ligand>
        <name>4-amino-2-methyl-5-(diphosphooxymethyl)pyrimidine</name>
        <dbReference type="ChEBI" id="CHEBI:57841"/>
    </ligand>
</feature>
<keyword evidence="3 9" id="KW-0479">Metal-binding</keyword>
<dbReference type="EC" id="2.5.1.3" evidence="9"/>
<dbReference type="GO" id="GO:0009229">
    <property type="term" value="P:thiamine diphosphate biosynthetic process"/>
    <property type="evidence" value="ECO:0007669"/>
    <property type="project" value="UniProtKB-UniRule"/>
</dbReference>
<comment type="function">
    <text evidence="9">Condenses 4-methyl-5-(beta-hydroxyethyl)thiazole monophosphate (THZ-P) and 2-methyl-4-amino-5-hydroxymethyl pyrimidine pyrophosphate (HMP-PP) to form thiamine monophosphate (TMP).</text>
</comment>
<comment type="catalytic activity">
    <reaction evidence="7 9 10">
        <text>2-(2-carboxy-4-methylthiazol-5-yl)ethyl phosphate + 4-amino-2-methyl-5-(diphosphooxymethyl)pyrimidine + 2 H(+) = thiamine phosphate + CO2 + diphosphate</text>
        <dbReference type="Rhea" id="RHEA:47848"/>
        <dbReference type="ChEBI" id="CHEBI:15378"/>
        <dbReference type="ChEBI" id="CHEBI:16526"/>
        <dbReference type="ChEBI" id="CHEBI:33019"/>
        <dbReference type="ChEBI" id="CHEBI:37575"/>
        <dbReference type="ChEBI" id="CHEBI:57841"/>
        <dbReference type="ChEBI" id="CHEBI:62890"/>
        <dbReference type="EC" id="2.5.1.3"/>
    </reaction>
</comment>
<dbReference type="Proteomes" id="UP000014157">
    <property type="component" value="Unassembled WGS sequence"/>
</dbReference>
<keyword evidence="4 9" id="KW-0460">Magnesium</keyword>
<evidence type="ECO:0000256" key="3">
    <source>
        <dbReference type="ARBA" id="ARBA00022723"/>
    </source>
</evidence>
<dbReference type="NCBIfam" id="TIGR00693">
    <property type="entry name" value="thiE"/>
    <property type="match status" value="1"/>
</dbReference>
<accession>R2R290</accession>
<name>R2R290_9ENTE</name>
<sequence length="223" mass="24504">MAQPIIGHLERLSIVKNTKEMLSVYFIAGTQDIIEGTLPSILEEALKAGITCFQYREKGQGSLTEFHDKMNMAKICQSLCREYEVPFLINDDVELALKIDADGIHVGQDNQDIQEVIGLFPTKIVGLSCHDQHEIIVANQLEKITYYGIGPVYGTQSKPDAEKPIGIKTLQHLIKEANKPVVAIGGISTENVSDVLATDVDGVSVISAITRTENIRETVKSLQ</sequence>
<dbReference type="HAMAP" id="MF_00097">
    <property type="entry name" value="TMP_synthase"/>
    <property type="match status" value="1"/>
</dbReference>
<reference evidence="13 15" key="1">
    <citation type="submission" date="2013-02" db="EMBL/GenBank/DDBJ databases">
        <title>The Genome Sequence of Enterococcus moraviensis BAA-383.</title>
        <authorList>
            <consortium name="The Broad Institute Genome Sequencing Platform"/>
            <consortium name="The Broad Institute Genome Sequencing Center for Infectious Disease"/>
            <person name="Earl A.M."/>
            <person name="Gilmore M.S."/>
            <person name="Lebreton F."/>
            <person name="Walker B."/>
            <person name="Young S.K."/>
            <person name="Zeng Q."/>
            <person name="Gargeya S."/>
            <person name="Fitzgerald M."/>
            <person name="Haas B."/>
            <person name="Abouelleil A."/>
            <person name="Alvarado L."/>
            <person name="Arachchi H.M."/>
            <person name="Berlin A.M."/>
            <person name="Chapman S.B."/>
            <person name="Dewar J."/>
            <person name="Goldberg J."/>
            <person name="Griggs A."/>
            <person name="Gujja S."/>
            <person name="Hansen M."/>
            <person name="Howarth C."/>
            <person name="Imamovic A."/>
            <person name="Larimer J."/>
            <person name="McCowan C."/>
            <person name="Murphy C."/>
            <person name="Neiman D."/>
            <person name="Pearson M."/>
            <person name="Priest M."/>
            <person name="Roberts A."/>
            <person name="Saif S."/>
            <person name="Shea T."/>
            <person name="Sisk P."/>
            <person name="Sykes S."/>
            <person name="Wortman J."/>
            <person name="Nusbaum C."/>
            <person name="Birren B."/>
        </authorList>
    </citation>
    <scope>NUCLEOTIDE SEQUENCE [LARGE SCALE GENOMIC DNA]</scope>
    <source>
        <strain evidence="13 15">ATCC BAA-383</strain>
    </source>
</reference>
<dbReference type="OrthoDB" id="9812206at2"/>